<evidence type="ECO:0000259" key="9">
    <source>
        <dbReference type="Pfam" id="PF21082"/>
    </source>
</evidence>
<sequence length="388" mass="44305">MTEFWNTYQDNIIWSAIVIITVLVLRFLTKKLHDWLERRSIKKFPGEEPTTIHLTQKILNALWIVLGIMAISWNFMDEARVKEVAVGNFGLVLYLGIIAVVTLVTASLVQTWFKRTIKERTITNQDTTSYKFLRYIAIFGVYFIGGLLILIAFESMRSFAATALGGAGVLAVVAGVASQEALSNLVGGLFIIAFKPFKLGDIIKVDESMVGTVSDITLRHTVIRNYENKMIVIPNSIINKEKLINYDLGERMCCQWVEVGISYDSDIDLAKHIMREECEDHPNLVDNRSELDKYNNVKKVVVRVISLDDSSITLRAWAWASNFGAAFEMKCDLYESIKKRFDKEGISIPFPHRTMVFKEEQFNVLKYTFSNSEKTNHIQKDKTETKDE</sequence>
<evidence type="ECO:0000256" key="3">
    <source>
        <dbReference type="ARBA" id="ARBA00022475"/>
    </source>
</evidence>
<comment type="subcellular location">
    <subcellularLocation>
        <location evidence="1">Cell membrane</location>
        <topology evidence="1">Multi-pass membrane protein</topology>
    </subcellularLocation>
</comment>
<reference evidence="10 11" key="1">
    <citation type="submission" date="2016-02" db="EMBL/GenBank/DDBJ databases">
        <title>Ulvibacter sp. LPB0005, isolated from Thais luteostoma.</title>
        <authorList>
            <person name="Shin S.-K."/>
            <person name="Yi H."/>
        </authorList>
    </citation>
    <scope>NUCLEOTIDE SEQUENCE [LARGE SCALE GENOMIC DNA]</scope>
    <source>
        <strain evidence="10 11">LPB0005</strain>
    </source>
</reference>
<dbReference type="Pfam" id="PF00924">
    <property type="entry name" value="MS_channel_2nd"/>
    <property type="match status" value="1"/>
</dbReference>
<dbReference type="Gene3D" id="2.30.30.60">
    <property type="match status" value="1"/>
</dbReference>
<comment type="caution">
    <text evidence="10">The sequence shown here is derived from an EMBL/GenBank/DDBJ whole genome shotgun (WGS) entry which is preliminary data.</text>
</comment>
<feature type="domain" description="Mechanosensitive ion channel MscS" evidence="8">
    <location>
        <begin position="181"/>
        <end position="246"/>
    </location>
</feature>
<proteinExistence type="inferred from homology"/>
<feature type="domain" description="Mechanosensitive ion channel MscS C-terminal" evidence="9">
    <location>
        <begin position="258"/>
        <end position="348"/>
    </location>
</feature>
<keyword evidence="5 7" id="KW-1133">Transmembrane helix</keyword>
<dbReference type="InterPro" id="IPR045275">
    <property type="entry name" value="MscS_archaea/bacteria_type"/>
</dbReference>
<dbReference type="PANTHER" id="PTHR30221">
    <property type="entry name" value="SMALL-CONDUCTANCE MECHANOSENSITIVE CHANNEL"/>
    <property type="match status" value="1"/>
</dbReference>
<dbReference type="InterPro" id="IPR006685">
    <property type="entry name" value="MscS_channel_2nd"/>
</dbReference>
<evidence type="ECO:0000256" key="5">
    <source>
        <dbReference type="ARBA" id="ARBA00022989"/>
    </source>
</evidence>
<evidence type="ECO:0000313" key="11">
    <source>
        <dbReference type="Proteomes" id="UP000077013"/>
    </source>
</evidence>
<dbReference type="GO" id="GO:0008381">
    <property type="term" value="F:mechanosensitive monoatomic ion channel activity"/>
    <property type="evidence" value="ECO:0007669"/>
    <property type="project" value="InterPro"/>
</dbReference>
<dbReference type="InterPro" id="IPR011066">
    <property type="entry name" value="MscS_channel_C_sf"/>
</dbReference>
<dbReference type="GO" id="GO:0005886">
    <property type="term" value="C:plasma membrane"/>
    <property type="evidence" value="ECO:0007669"/>
    <property type="project" value="UniProtKB-SubCell"/>
</dbReference>
<organism evidence="10 11">
    <name type="scientific">Cochleicola gelatinilyticus</name>
    <dbReference type="NCBI Taxonomy" id="1763537"/>
    <lineage>
        <taxon>Bacteria</taxon>
        <taxon>Pseudomonadati</taxon>
        <taxon>Bacteroidota</taxon>
        <taxon>Flavobacteriia</taxon>
        <taxon>Flavobacteriales</taxon>
        <taxon>Flavobacteriaceae</taxon>
        <taxon>Cochleicola</taxon>
    </lineage>
</organism>
<keyword evidence="11" id="KW-1185">Reference proteome</keyword>
<dbReference type="SUPFAM" id="SSF82689">
    <property type="entry name" value="Mechanosensitive channel protein MscS (YggB), C-terminal domain"/>
    <property type="match status" value="1"/>
</dbReference>
<dbReference type="InterPro" id="IPR010920">
    <property type="entry name" value="LSM_dom_sf"/>
</dbReference>
<keyword evidence="6 7" id="KW-0472">Membrane</keyword>
<accession>A0A167F151</accession>
<name>A0A167F151_9FLAO</name>
<evidence type="ECO:0000259" key="8">
    <source>
        <dbReference type="Pfam" id="PF00924"/>
    </source>
</evidence>
<evidence type="ECO:0000256" key="6">
    <source>
        <dbReference type="ARBA" id="ARBA00023136"/>
    </source>
</evidence>
<feature type="transmembrane region" description="Helical" evidence="7">
    <location>
        <begin position="58"/>
        <end position="76"/>
    </location>
</feature>
<dbReference type="SUPFAM" id="SSF50182">
    <property type="entry name" value="Sm-like ribonucleoproteins"/>
    <property type="match status" value="1"/>
</dbReference>
<evidence type="ECO:0000256" key="4">
    <source>
        <dbReference type="ARBA" id="ARBA00022692"/>
    </source>
</evidence>
<dbReference type="PANTHER" id="PTHR30221:SF1">
    <property type="entry name" value="SMALL-CONDUCTANCE MECHANOSENSITIVE CHANNEL"/>
    <property type="match status" value="1"/>
</dbReference>
<keyword evidence="3" id="KW-1003">Cell membrane</keyword>
<evidence type="ECO:0000256" key="7">
    <source>
        <dbReference type="SAM" id="Phobius"/>
    </source>
</evidence>
<dbReference type="Gene3D" id="1.10.287.1260">
    <property type="match status" value="1"/>
</dbReference>
<dbReference type="Gene3D" id="3.30.70.100">
    <property type="match status" value="1"/>
</dbReference>
<dbReference type="STRING" id="1763537.ULVI_13570"/>
<evidence type="ECO:0000256" key="2">
    <source>
        <dbReference type="ARBA" id="ARBA00008017"/>
    </source>
</evidence>
<feature type="transmembrane region" description="Helical" evidence="7">
    <location>
        <begin position="12"/>
        <end position="29"/>
    </location>
</feature>
<protein>
    <submittedName>
        <fullName evidence="10">Mechanosensitive ion channel protein MscS</fullName>
    </submittedName>
</protein>
<dbReference type="InterPro" id="IPR049278">
    <property type="entry name" value="MS_channel_C"/>
</dbReference>
<feature type="transmembrane region" description="Helical" evidence="7">
    <location>
        <begin position="91"/>
        <end position="112"/>
    </location>
</feature>
<dbReference type="OrthoDB" id="9809206at2"/>
<dbReference type="Proteomes" id="UP000077013">
    <property type="component" value="Unassembled WGS sequence"/>
</dbReference>
<dbReference type="Pfam" id="PF21082">
    <property type="entry name" value="MS_channel_3rd"/>
    <property type="match status" value="1"/>
</dbReference>
<comment type="similarity">
    <text evidence="2">Belongs to the MscS (TC 1.A.23) family.</text>
</comment>
<keyword evidence="4 7" id="KW-0812">Transmembrane</keyword>
<dbReference type="InterPro" id="IPR023408">
    <property type="entry name" value="MscS_beta-dom_sf"/>
</dbReference>
<dbReference type="EMBL" id="LRXL01000052">
    <property type="protein sequence ID" value="OAB76082.1"/>
    <property type="molecule type" value="Genomic_DNA"/>
</dbReference>
<evidence type="ECO:0000256" key="1">
    <source>
        <dbReference type="ARBA" id="ARBA00004651"/>
    </source>
</evidence>
<dbReference type="AlphaFoldDB" id="A0A167F151"/>
<evidence type="ECO:0000313" key="10">
    <source>
        <dbReference type="EMBL" id="OAB76082.1"/>
    </source>
</evidence>
<dbReference type="RefSeq" id="WP_068593338.1">
    <property type="nucleotide sequence ID" value="NZ_LRXL01000052.1"/>
</dbReference>
<feature type="transmembrane region" description="Helical" evidence="7">
    <location>
        <begin position="132"/>
        <end position="153"/>
    </location>
</feature>
<gene>
    <name evidence="10" type="ORF">ULVI_13570</name>
</gene>